<keyword evidence="2" id="KW-1185">Reference proteome</keyword>
<gene>
    <name evidence="1" type="ORF">R3P38DRAFT_2543565</name>
</gene>
<sequence length="278" mass="30887">MLPHHGPHVRHATPRGISACEPSSASLAERFRIELERAIARVVASESARSLAPKPRSRRCFVCGRTNFHELDFRACPRTAVLVRRSLAKFNERGRLVCFDGSALPMTRHPGGVAGHLISRSNHPLRVFPRASEPAPIPAPALTPHDIPLPTCQSPIERVRCTDFPATDPSVSRFNFPVPTFHSSFPHHDLHIPPPRPAFMPPPAPLTLNDFLTPEGKILHCAEVFFKVVLLDSLTDVSFRHLLLNLVAIVGNLHAQHPFTLRDALWPVFLSILRSPAR</sequence>
<evidence type="ECO:0000313" key="1">
    <source>
        <dbReference type="EMBL" id="KAK7015472.1"/>
    </source>
</evidence>
<organism evidence="1 2">
    <name type="scientific">Favolaschia claudopus</name>
    <dbReference type="NCBI Taxonomy" id="2862362"/>
    <lineage>
        <taxon>Eukaryota</taxon>
        <taxon>Fungi</taxon>
        <taxon>Dikarya</taxon>
        <taxon>Basidiomycota</taxon>
        <taxon>Agaricomycotina</taxon>
        <taxon>Agaricomycetes</taxon>
        <taxon>Agaricomycetidae</taxon>
        <taxon>Agaricales</taxon>
        <taxon>Marasmiineae</taxon>
        <taxon>Mycenaceae</taxon>
        <taxon>Favolaschia</taxon>
    </lineage>
</organism>
<proteinExistence type="predicted"/>
<protein>
    <submittedName>
        <fullName evidence="1">Uncharacterized protein</fullName>
    </submittedName>
</protein>
<reference evidence="1 2" key="1">
    <citation type="journal article" date="2024" name="J Genomics">
        <title>Draft genome sequencing and assembly of Favolaschia claudopus CIRM-BRFM 2984 isolated from oak limbs.</title>
        <authorList>
            <person name="Navarro D."/>
            <person name="Drula E."/>
            <person name="Chaduli D."/>
            <person name="Cazenave R."/>
            <person name="Ahrendt S."/>
            <person name="Wang J."/>
            <person name="Lipzen A."/>
            <person name="Daum C."/>
            <person name="Barry K."/>
            <person name="Grigoriev I.V."/>
            <person name="Favel A."/>
            <person name="Rosso M.N."/>
            <person name="Martin F."/>
        </authorList>
    </citation>
    <scope>NUCLEOTIDE SEQUENCE [LARGE SCALE GENOMIC DNA]</scope>
    <source>
        <strain evidence="1 2">CIRM-BRFM 2984</strain>
    </source>
</reference>
<accession>A0AAW0AR60</accession>
<name>A0AAW0AR60_9AGAR</name>
<comment type="caution">
    <text evidence="1">The sequence shown here is derived from an EMBL/GenBank/DDBJ whole genome shotgun (WGS) entry which is preliminary data.</text>
</comment>
<dbReference type="AlphaFoldDB" id="A0AAW0AR60"/>
<evidence type="ECO:0000313" key="2">
    <source>
        <dbReference type="Proteomes" id="UP001362999"/>
    </source>
</evidence>
<dbReference type="Proteomes" id="UP001362999">
    <property type="component" value="Unassembled WGS sequence"/>
</dbReference>
<dbReference type="EMBL" id="JAWWNJ010000054">
    <property type="protein sequence ID" value="KAK7015472.1"/>
    <property type="molecule type" value="Genomic_DNA"/>
</dbReference>